<dbReference type="Pfam" id="PF00561">
    <property type="entry name" value="Abhydrolase_1"/>
    <property type="match status" value="1"/>
</dbReference>
<evidence type="ECO:0000256" key="8">
    <source>
        <dbReference type="ARBA" id="ARBA00022801"/>
    </source>
</evidence>
<sequence>MRNKMKRLICVEEYVEVNGIEHYLFHRGTNRNNAVLLYLHGGPGSAESLLTETFQTRWEDIYTVVHWDQRGAGKTLIRNPDKIPTIELMLEDLYGIIQYLKIQYNMHKIVLVGHSWGSVLGSLFIRQYPNEIAYYIGVGQVINMLENERVGYNKVLELIEQAGDEQSRKKLEAIGEYPGEKLVFDRNFLAKCDKVRKIQGKYDLAIKIGLQTWLTVFKSPIFRLSDLTAFMRIYKTHGKVYKFLGDFNLRDEQADYDMPIYYVLGDNDWQTPYVIAQQYFEEIKAPHKQLFMIPRAGHMTMMDQPDLFFDALQQIHAREELPPPQMSYTL</sequence>
<evidence type="ECO:0000313" key="11">
    <source>
        <dbReference type="EMBL" id="MBD3919726.1"/>
    </source>
</evidence>
<keyword evidence="8 11" id="KW-0378">Hydrolase</keyword>
<keyword evidence="12" id="KW-1185">Reference proteome</keyword>
<dbReference type="PANTHER" id="PTHR43722:SF1">
    <property type="entry name" value="PROLINE IMINOPEPTIDASE"/>
    <property type="match status" value="1"/>
</dbReference>
<dbReference type="InterPro" id="IPR029058">
    <property type="entry name" value="AB_hydrolase_fold"/>
</dbReference>
<evidence type="ECO:0000313" key="12">
    <source>
        <dbReference type="Proteomes" id="UP000609346"/>
    </source>
</evidence>
<keyword evidence="6" id="KW-0963">Cytoplasm</keyword>
<dbReference type="InterPro" id="IPR000073">
    <property type="entry name" value="AB_hydrolase_1"/>
</dbReference>
<dbReference type="Gene3D" id="3.40.50.1820">
    <property type="entry name" value="alpha/beta hydrolase"/>
    <property type="match status" value="1"/>
</dbReference>
<protein>
    <recommendedName>
        <fullName evidence="4">prolyl aminopeptidase</fullName>
        <ecNumber evidence="4">3.4.11.5</ecNumber>
    </recommendedName>
    <alternativeName>
        <fullName evidence="9">Prolyl aminopeptidase</fullName>
    </alternativeName>
</protein>
<evidence type="ECO:0000256" key="4">
    <source>
        <dbReference type="ARBA" id="ARBA00012568"/>
    </source>
</evidence>
<keyword evidence="5" id="KW-0031">Aminopeptidase</keyword>
<gene>
    <name evidence="11" type="ORF">H8B09_13255</name>
</gene>
<evidence type="ECO:0000256" key="2">
    <source>
        <dbReference type="ARBA" id="ARBA00004496"/>
    </source>
</evidence>
<dbReference type="GO" id="GO:0016787">
    <property type="term" value="F:hydrolase activity"/>
    <property type="evidence" value="ECO:0007669"/>
    <property type="project" value="UniProtKB-KW"/>
</dbReference>
<comment type="similarity">
    <text evidence="3">Belongs to the peptidase S33 family.</text>
</comment>
<name>A0ABR8MWS0_9BACL</name>
<dbReference type="RefSeq" id="WP_191204020.1">
    <property type="nucleotide sequence ID" value="NZ_JACXZA010000003.1"/>
</dbReference>
<proteinExistence type="inferred from homology"/>
<feature type="domain" description="AB hydrolase-1" evidence="10">
    <location>
        <begin position="35"/>
        <end position="304"/>
    </location>
</feature>
<keyword evidence="7" id="KW-0645">Protease</keyword>
<dbReference type="EMBL" id="JACXZA010000003">
    <property type="protein sequence ID" value="MBD3919726.1"/>
    <property type="molecule type" value="Genomic_DNA"/>
</dbReference>
<dbReference type="InterPro" id="IPR005944">
    <property type="entry name" value="Pro_iminopeptidase"/>
</dbReference>
<evidence type="ECO:0000256" key="6">
    <source>
        <dbReference type="ARBA" id="ARBA00022490"/>
    </source>
</evidence>
<evidence type="ECO:0000256" key="7">
    <source>
        <dbReference type="ARBA" id="ARBA00022670"/>
    </source>
</evidence>
<dbReference type="EC" id="3.4.11.5" evidence="4"/>
<reference evidence="11 12" key="1">
    <citation type="submission" date="2020-09" db="EMBL/GenBank/DDBJ databases">
        <title>Paenibacillus sp. strain PR3 16S rRNA gene Genome sequencing and assembly.</title>
        <authorList>
            <person name="Kim J."/>
        </authorList>
    </citation>
    <scope>NUCLEOTIDE SEQUENCE [LARGE SCALE GENOMIC DNA]</scope>
    <source>
        <strain evidence="11 12">PR3</strain>
    </source>
</reference>
<evidence type="ECO:0000259" key="10">
    <source>
        <dbReference type="Pfam" id="PF00561"/>
    </source>
</evidence>
<dbReference type="PANTHER" id="PTHR43722">
    <property type="entry name" value="PROLINE IMINOPEPTIDASE"/>
    <property type="match status" value="1"/>
</dbReference>
<comment type="caution">
    <text evidence="11">The sequence shown here is derived from an EMBL/GenBank/DDBJ whole genome shotgun (WGS) entry which is preliminary data.</text>
</comment>
<dbReference type="PRINTS" id="PR00793">
    <property type="entry name" value="PROAMNOPTASE"/>
</dbReference>
<organism evidence="11 12">
    <name type="scientific">Paenibacillus terricola</name>
    <dbReference type="NCBI Taxonomy" id="2763503"/>
    <lineage>
        <taxon>Bacteria</taxon>
        <taxon>Bacillati</taxon>
        <taxon>Bacillota</taxon>
        <taxon>Bacilli</taxon>
        <taxon>Bacillales</taxon>
        <taxon>Paenibacillaceae</taxon>
        <taxon>Paenibacillus</taxon>
    </lineage>
</organism>
<comment type="catalytic activity">
    <reaction evidence="1">
        <text>Release of N-terminal proline from a peptide.</text>
        <dbReference type="EC" id="3.4.11.5"/>
    </reaction>
</comment>
<evidence type="ECO:0000256" key="3">
    <source>
        <dbReference type="ARBA" id="ARBA00010088"/>
    </source>
</evidence>
<dbReference type="InterPro" id="IPR002410">
    <property type="entry name" value="Peptidase_S33"/>
</dbReference>
<dbReference type="Proteomes" id="UP000609346">
    <property type="component" value="Unassembled WGS sequence"/>
</dbReference>
<dbReference type="SUPFAM" id="SSF53474">
    <property type="entry name" value="alpha/beta-Hydrolases"/>
    <property type="match status" value="1"/>
</dbReference>
<accession>A0ABR8MWS0</accession>
<evidence type="ECO:0000256" key="5">
    <source>
        <dbReference type="ARBA" id="ARBA00022438"/>
    </source>
</evidence>
<comment type="subcellular location">
    <subcellularLocation>
        <location evidence="2">Cytoplasm</location>
    </subcellularLocation>
</comment>
<evidence type="ECO:0000256" key="9">
    <source>
        <dbReference type="ARBA" id="ARBA00029605"/>
    </source>
</evidence>
<evidence type="ECO:0000256" key="1">
    <source>
        <dbReference type="ARBA" id="ARBA00001585"/>
    </source>
</evidence>